<keyword evidence="6" id="KW-1185">Reference proteome</keyword>
<evidence type="ECO:0000256" key="3">
    <source>
        <dbReference type="ARBA" id="ARBA00022840"/>
    </source>
</evidence>
<dbReference type="InterPro" id="IPR014729">
    <property type="entry name" value="Rossmann-like_a/b/a_fold"/>
</dbReference>
<keyword evidence="2" id="KW-0547">Nucleotide-binding</keyword>
<evidence type="ECO:0000256" key="1">
    <source>
        <dbReference type="ARBA" id="ARBA00008791"/>
    </source>
</evidence>
<evidence type="ECO:0000259" key="4">
    <source>
        <dbReference type="Pfam" id="PF00582"/>
    </source>
</evidence>
<dbReference type="PANTHER" id="PTHR46268">
    <property type="entry name" value="STRESS RESPONSE PROTEIN NHAX"/>
    <property type="match status" value="1"/>
</dbReference>
<dbReference type="EMBL" id="CP063194">
    <property type="protein sequence ID" value="WCZ39865.1"/>
    <property type="molecule type" value="Genomic_DNA"/>
</dbReference>
<dbReference type="Proteomes" id="UP001218071">
    <property type="component" value="Chromosome"/>
</dbReference>
<dbReference type="Gene3D" id="3.40.50.620">
    <property type="entry name" value="HUPs"/>
    <property type="match status" value="2"/>
</dbReference>
<dbReference type="Pfam" id="PF00582">
    <property type="entry name" value="Usp"/>
    <property type="match status" value="2"/>
</dbReference>
<protein>
    <submittedName>
        <fullName evidence="5">Universal stress protein</fullName>
    </submittedName>
</protein>
<dbReference type="InterPro" id="IPR006016">
    <property type="entry name" value="UspA"/>
</dbReference>
<accession>A0ABY7UMD9</accession>
<evidence type="ECO:0000313" key="6">
    <source>
        <dbReference type="Proteomes" id="UP001218071"/>
    </source>
</evidence>
<feature type="domain" description="UspA" evidence="4">
    <location>
        <begin position="6"/>
        <end position="143"/>
    </location>
</feature>
<dbReference type="SUPFAM" id="SSF52402">
    <property type="entry name" value="Adenine nucleotide alpha hydrolases-like"/>
    <property type="match status" value="2"/>
</dbReference>
<comment type="similarity">
    <text evidence="1">Belongs to the universal stress protein A family.</text>
</comment>
<reference evidence="5 6" key="1">
    <citation type="submission" date="2020-10" db="EMBL/GenBank/DDBJ databases">
        <title>Complete genome sequence of Corynebacterium jeddahense DSM 45997, type strain of Corynebacterium jeddahense.</title>
        <authorList>
            <person name="Busche T."/>
            <person name="Kalinowski J."/>
            <person name="Ruckert C."/>
        </authorList>
    </citation>
    <scope>NUCLEOTIDE SEQUENCE [LARGE SCALE GENOMIC DNA]</scope>
    <source>
        <strain evidence="5 6">DSM 45997</strain>
    </source>
</reference>
<keyword evidence="3" id="KW-0067">ATP-binding</keyword>
<gene>
    <name evidence="5" type="ORF">CJEDD_11480</name>
</gene>
<organism evidence="5 6">
    <name type="scientific">Corynebacterium jeddahense</name>
    <dbReference type="NCBI Taxonomy" id="1414719"/>
    <lineage>
        <taxon>Bacteria</taxon>
        <taxon>Bacillati</taxon>
        <taxon>Actinomycetota</taxon>
        <taxon>Actinomycetes</taxon>
        <taxon>Mycobacteriales</taxon>
        <taxon>Corynebacteriaceae</taxon>
        <taxon>Corynebacterium</taxon>
    </lineage>
</organism>
<feature type="domain" description="UspA" evidence="4">
    <location>
        <begin position="154"/>
        <end position="294"/>
    </location>
</feature>
<evidence type="ECO:0000313" key="5">
    <source>
        <dbReference type="EMBL" id="WCZ39865.1"/>
    </source>
</evidence>
<evidence type="ECO:0000256" key="2">
    <source>
        <dbReference type="ARBA" id="ARBA00022741"/>
    </source>
</evidence>
<sequence>MTHEDIVVVAVDGSPASDNAVRWAANTAMKRGIPLRLAASYTMPQFLYAEGMVPPQEVYDDLQRETLQTVERAREIALQVAPDLRIGHAVAEGSPIDMLLEMSRDCTMIVMGSRGLSGLSGMVLGSVSGAVVSHAHCPVVVVREDNAVTDANKYGPVVVGVDGSEVSRRATEVAFEEAAARGAELHAVHTWVDTQIQGPGAGYAVSEDHWQAVQQEKAEVLGSYLDELSAKYPDVKVTKTITRDRPVRALASEAEGAQLLVTGSHGRGGFKGMLLGSTSRALLQSAPCPMMVVRPQDV</sequence>
<name>A0ABY7UMD9_9CORY</name>
<dbReference type="PANTHER" id="PTHR46268:SF27">
    <property type="entry name" value="UNIVERSAL STRESS PROTEIN RV2623"/>
    <property type="match status" value="1"/>
</dbReference>
<dbReference type="RefSeq" id="WP_042409903.1">
    <property type="nucleotide sequence ID" value="NZ_CBYN010000145.1"/>
</dbReference>
<proteinExistence type="inferred from homology"/>
<dbReference type="PRINTS" id="PR01438">
    <property type="entry name" value="UNVRSLSTRESS"/>
</dbReference>
<dbReference type="InterPro" id="IPR006015">
    <property type="entry name" value="Universal_stress_UspA"/>
</dbReference>
<dbReference type="CDD" id="cd23944">
    <property type="entry name" value="USP_Rv2623_repeat1"/>
    <property type="match status" value="1"/>
</dbReference>